<dbReference type="EMBL" id="BJTG01000002">
    <property type="protein sequence ID" value="GEJ55867.1"/>
    <property type="molecule type" value="Genomic_DNA"/>
</dbReference>
<evidence type="ECO:0000313" key="9">
    <source>
        <dbReference type="EMBL" id="GEJ55867.1"/>
    </source>
</evidence>
<dbReference type="GO" id="GO:0006457">
    <property type="term" value="P:protein folding"/>
    <property type="evidence" value="ECO:0007669"/>
    <property type="project" value="InterPro"/>
</dbReference>
<protein>
    <recommendedName>
        <fullName evidence="6">Peptidyl-prolyl cis-trans isomerase</fullName>
        <ecNumber evidence="6">5.2.1.8</ecNumber>
    </recommendedName>
</protein>
<dbReference type="SUPFAM" id="SSF54534">
    <property type="entry name" value="FKBP-like"/>
    <property type="match status" value="1"/>
</dbReference>
<reference evidence="10" key="1">
    <citation type="journal article" date="2020" name="Appl. Environ. Microbiol.">
        <title>Diazotrophic Anaeromyxobacter Isolates from Soils.</title>
        <authorList>
            <person name="Masuda Y."/>
            <person name="Yamanaka H."/>
            <person name="Xu Z.X."/>
            <person name="Shiratori Y."/>
            <person name="Aono T."/>
            <person name="Amachi S."/>
            <person name="Senoo K."/>
            <person name="Itoh H."/>
        </authorList>
    </citation>
    <scope>NUCLEOTIDE SEQUENCE [LARGE SCALE GENOMIC DNA]</scope>
    <source>
        <strain evidence="10">R267</strain>
    </source>
</reference>
<dbReference type="AlphaFoldDB" id="A0A7I9VIL7"/>
<comment type="caution">
    <text evidence="9">The sequence shown here is derived from an EMBL/GenBank/DDBJ whole genome shotgun (WGS) entry which is preliminary data.</text>
</comment>
<evidence type="ECO:0000256" key="4">
    <source>
        <dbReference type="ARBA" id="ARBA00023235"/>
    </source>
</evidence>
<evidence type="ECO:0000256" key="1">
    <source>
        <dbReference type="ARBA" id="ARBA00000971"/>
    </source>
</evidence>
<sequence length="220" mass="23474">MRRLLLSALALTLATGASAQSPQSEDQKTLYAIGVLIGKQLDVFGLSPAEFAMVKQGLDDNAAGKKLAVEPEAYQPKINQLAQARMKITAEKQKEKSKAFLDQAAKEKGAQKSPSGLVYVPIHEGKGAQPKPTDTVKVHYTGTLTDGKVFDSSVKRGQPAEFPLNQVIKCWTEGVGKMKVGGKAKLVCPSAIAYGDEGRPPTIPGGATLVFEVELLDIKK</sequence>
<dbReference type="Gene3D" id="1.10.287.460">
    <property type="entry name" value="Peptidyl-prolyl cis-trans isomerase, FKBP-type, N-terminal domain"/>
    <property type="match status" value="1"/>
</dbReference>
<gene>
    <name evidence="9" type="primary">mip</name>
    <name evidence="9" type="ORF">AMYX_06080</name>
</gene>
<dbReference type="PANTHER" id="PTHR43811:SF19">
    <property type="entry name" value="39 KDA FK506-BINDING NUCLEAR PROTEIN"/>
    <property type="match status" value="1"/>
</dbReference>
<evidence type="ECO:0000259" key="8">
    <source>
        <dbReference type="PROSITE" id="PS50059"/>
    </source>
</evidence>
<evidence type="ECO:0000256" key="2">
    <source>
        <dbReference type="ARBA" id="ARBA00006577"/>
    </source>
</evidence>
<dbReference type="InterPro" id="IPR036944">
    <property type="entry name" value="PPIase_FKBP_N_sf"/>
</dbReference>
<dbReference type="PANTHER" id="PTHR43811">
    <property type="entry name" value="FKBP-TYPE PEPTIDYL-PROLYL CIS-TRANS ISOMERASE FKPA"/>
    <property type="match status" value="1"/>
</dbReference>
<keyword evidence="7" id="KW-0732">Signal</keyword>
<dbReference type="FunFam" id="3.10.50.40:FF:000006">
    <property type="entry name" value="Peptidyl-prolyl cis-trans isomerase"/>
    <property type="match status" value="1"/>
</dbReference>
<dbReference type="PROSITE" id="PS50059">
    <property type="entry name" value="FKBP_PPIASE"/>
    <property type="match status" value="1"/>
</dbReference>
<comment type="similarity">
    <text evidence="2 6">Belongs to the FKBP-type PPIase family.</text>
</comment>
<dbReference type="GO" id="GO:0003755">
    <property type="term" value="F:peptidyl-prolyl cis-trans isomerase activity"/>
    <property type="evidence" value="ECO:0007669"/>
    <property type="project" value="UniProtKB-UniRule"/>
</dbReference>
<dbReference type="InterPro" id="IPR000774">
    <property type="entry name" value="PPIase_FKBP_N"/>
</dbReference>
<dbReference type="RefSeq" id="WP_176062858.1">
    <property type="nucleotide sequence ID" value="NZ_BJTG01000002.1"/>
</dbReference>
<proteinExistence type="inferred from homology"/>
<organism evidence="9 10">
    <name type="scientific">Anaeromyxobacter diazotrophicus</name>
    <dbReference type="NCBI Taxonomy" id="2590199"/>
    <lineage>
        <taxon>Bacteria</taxon>
        <taxon>Pseudomonadati</taxon>
        <taxon>Myxococcota</taxon>
        <taxon>Myxococcia</taxon>
        <taxon>Myxococcales</taxon>
        <taxon>Cystobacterineae</taxon>
        <taxon>Anaeromyxobacteraceae</taxon>
        <taxon>Anaeromyxobacter</taxon>
    </lineage>
</organism>
<dbReference type="Proteomes" id="UP000503640">
    <property type="component" value="Unassembled WGS sequence"/>
</dbReference>
<name>A0A7I9VIL7_9BACT</name>
<comment type="catalytic activity">
    <reaction evidence="1 5 6">
        <text>[protein]-peptidylproline (omega=180) = [protein]-peptidylproline (omega=0)</text>
        <dbReference type="Rhea" id="RHEA:16237"/>
        <dbReference type="Rhea" id="RHEA-COMP:10747"/>
        <dbReference type="Rhea" id="RHEA-COMP:10748"/>
        <dbReference type="ChEBI" id="CHEBI:83833"/>
        <dbReference type="ChEBI" id="CHEBI:83834"/>
        <dbReference type="EC" id="5.2.1.8"/>
    </reaction>
</comment>
<dbReference type="InterPro" id="IPR046357">
    <property type="entry name" value="PPIase_dom_sf"/>
</dbReference>
<evidence type="ECO:0000256" key="6">
    <source>
        <dbReference type="RuleBase" id="RU003915"/>
    </source>
</evidence>
<keyword evidence="4 5" id="KW-0413">Isomerase</keyword>
<feature type="signal peptide" evidence="7">
    <location>
        <begin position="1"/>
        <end position="19"/>
    </location>
</feature>
<dbReference type="InterPro" id="IPR001179">
    <property type="entry name" value="PPIase_FKBP_dom"/>
</dbReference>
<feature type="domain" description="PPIase FKBP-type" evidence="8">
    <location>
        <begin position="133"/>
        <end position="219"/>
    </location>
</feature>
<evidence type="ECO:0000256" key="3">
    <source>
        <dbReference type="ARBA" id="ARBA00023110"/>
    </source>
</evidence>
<dbReference type="Pfam" id="PF01346">
    <property type="entry name" value="FKBP_N"/>
    <property type="match status" value="1"/>
</dbReference>
<evidence type="ECO:0000256" key="7">
    <source>
        <dbReference type="SAM" id="SignalP"/>
    </source>
</evidence>
<evidence type="ECO:0000313" key="10">
    <source>
        <dbReference type="Proteomes" id="UP000503640"/>
    </source>
</evidence>
<accession>A0A7I9VIL7</accession>
<evidence type="ECO:0000256" key="5">
    <source>
        <dbReference type="PROSITE-ProRule" id="PRU00277"/>
    </source>
</evidence>
<dbReference type="EC" id="5.2.1.8" evidence="6"/>
<dbReference type="Pfam" id="PF00254">
    <property type="entry name" value="FKBP_C"/>
    <property type="match status" value="1"/>
</dbReference>
<keyword evidence="10" id="KW-1185">Reference proteome</keyword>
<keyword evidence="3 5" id="KW-0697">Rotamase</keyword>
<feature type="chain" id="PRO_5029795864" description="Peptidyl-prolyl cis-trans isomerase" evidence="7">
    <location>
        <begin position="20"/>
        <end position="220"/>
    </location>
</feature>
<dbReference type="Gene3D" id="3.10.50.40">
    <property type="match status" value="1"/>
</dbReference>